<keyword evidence="12" id="KW-0378">Hydrolase</keyword>
<evidence type="ECO:0000256" key="10">
    <source>
        <dbReference type="SAM" id="Phobius"/>
    </source>
</evidence>
<dbReference type="GO" id="GO:0016887">
    <property type="term" value="F:ATP hydrolysis activity"/>
    <property type="evidence" value="ECO:0007669"/>
    <property type="project" value="InterPro"/>
</dbReference>
<comment type="subcellular location">
    <subcellularLocation>
        <location evidence="1">Membrane</location>
        <topology evidence="1">Multi-pass membrane protein</topology>
    </subcellularLocation>
</comment>
<evidence type="ECO:0000256" key="6">
    <source>
        <dbReference type="ARBA" id="ARBA00022840"/>
    </source>
</evidence>
<evidence type="ECO:0000256" key="3">
    <source>
        <dbReference type="ARBA" id="ARBA00022448"/>
    </source>
</evidence>
<dbReference type="eggNOG" id="COG0619">
    <property type="taxonomic scope" value="Bacteria"/>
</dbReference>
<accession>A0A087AF15</accession>
<evidence type="ECO:0000256" key="5">
    <source>
        <dbReference type="ARBA" id="ARBA00022741"/>
    </source>
</evidence>
<evidence type="ECO:0000256" key="8">
    <source>
        <dbReference type="ARBA" id="ARBA00023136"/>
    </source>
</evidence>
<dbReference type="eggNOG" id="COG1122">
    <property type="taxonomic scope" value="Bacteria"/>
</dbReference>
<dbReference type="InterPro" id="IPR003339">
    <property type="entry name" value="ABC/ECF_trnsptr_transmembrane"/>
</dbReference>
<evidence type="ECO:0000259" key="11">
    <source>
        <dbReference type="PROSITE" id="PS50893"/>
    </source>
</evidence>
<dbReference type="Pfam" id="PF02361">
    <property type="entry name" value="CbiQ"/>
    <property type="match status" value="1"/>
</dbReference>
<feature type="domain" description="ABC transporter" evidence="11">
    <location>
        <begin position="32"/>
        <end position="285"/>
    </location>
</feature>
<dbReference type="STRING" id="35760.BCHO_0783"/>
<dbReference type="InterPro" id="IPR050095">
    <property type="entry name" value="ECF_ABC_transporter_ATP-bd"/>
</dbReference>
<dbReference type="SUPFAM" id="SSF52540">
    <property type="entry name" value="P-loop containing nucleoside triphosphate hydrolases"/>
    <property type="match status" value="2"/>
</dbReference>
<proteinExistence type="inferred from homology"/>
<keyword evidence="4 10" id="KW-0812">Transmembrane</keyword>
<keyword evidence="3" id="KW-0813">Transport</keyword>
<dbReference type="PANTHER" id="PTHR43553:SF24">
    <property type="entry name" value="ENERGY-COUPLING FACTOR TRANSPORTER ATP-BINDING PROTEIN ECFA1"/>
    <property type="match status" value="1"/>
</dbReference>
<evidence type="ECO:0000256" key="7">
    <source>
        <dbReference type="ARBA" id="ARBA00022989"/>
    </source>
</evidence>
<dbReference type="GO" id="GO:0043190">
    <property type="term" value="C:ATP-binding cassette (ABC) transporter complex"/>
    <property type="evidence" value="ECO:0007669"/>
    <property type="project" value="TreeGrafter"/>
</dbReference>
<dbReference type="InterPro" id="IPR003593">
    <property type="entry name" value="AAA+_ATPase"/>
</dbReference>
<feature type="compositionally biased region" description="Polar residues" evidence="9">
    <location>
        <begin position="1"/>
        <end position="13"/>
    </location>
</feature>
<dbReference type="CDD" id="cd03225">
    <property type="entry name" value="ABC_cobalt_CbiO_domain1"/>
    <property type="match status" value="2"/>
</dbReference>
<dbReference type="Proteomes" id="UP000028995">
    <property type="component" value="Unassembled WGS sequence"/>
</dbReference>
<evidence type="ECO:0000313" key="12">
    <source>
        <dbReference type="EMBL" id="KFI57365.1"/>
    </source>
</evidence>
<gene>
    <name evidence="12" type="ORF">BCHO_0783</name>
</gene>
<dbReference type="InterPro" id="IPR003439">
    <property type="entry name" value="ABC_transporter-like_ATP-bd"/>
</dbReference>
<keyword evidence="7 10" id="KW-1133">Transmembrane helix</keyword>
<dbReference type="InterPro" id="IPR017871">
    <property type="entry name" value="ABC_transporter-like_CS"/>
</dbReference>
<comment type="similarity">
    <text evidence="2">Belongs to the ABC transporter superfamily.</text>
</comment>
<feature type="transmembrane region" description="Helical" evidence="10">
    <location>
        <begin position="958"/>
        <end position="984"/>
    </location>
</feature>
<dbReference type="PROSITE" id="PS50893">
    <property type="entry name" value="ABC_TRANSPORTER_2"/>
    <property type="match status" value="2"/>
</dbReference>
<keyword evidence="5" id="KW-0547">Nucleotide-binding</keyword>
<dbReference type="InterPro" id="IPR015856">
    <property type="entry name" value="ABC_transpr_CbiO/EcfA_su"/>
</dbReference>
<dbReference type="GO" id="GO:0042626">
    <property type="term" value="F:ATPase-coupled transmembrane transporter activity"/>
    <property type="evidence" value="ECO:0007669"/>
    <property type="project" value="TreeGrafter"/>
</dbReference>
<dbReference type="CDD" id="cd16914">
    <property type="entry name" value="EcfT"/>
    <property type="match status" value="1"/>
</dbReference>
<dbReference type="SMART" id="SM00382">
    <property type="entry name" value="AAA"/>
    <property type="match status" value="2"/>
</dbReference>
<keyword evidence="13" id="KW-1185">Reference proteome</keyword>
<dbReference type="AlphaFoldDB" id="A0A087AF15"/>
<sequence>MSQTIEHTSTSATHAGGRANDGEHTARRGGRLRMRKWGYRHASRECFAVRGLDLTIEAGEHVLLLGASGIGKSTILEGAAGLLGDEDAATLAEHDGDEPVMDADGGVTEGSIDIDGVEVHRARGAVGLVLQDPDAQAIFQRIGDNVAFGPENLDAPRDEIWRRVDASLAAVGLGGLQLDRSVMHLSGGQMQRLALAGALAMEPKVLLLDEPTANLDPDGVVQIVGAVGAVLERTGCTMVLVEHRADRWIDLIDRVVVLGLEKDDDERAVNQQGYDDEIARDGFRNTVVIADGTPDEVFGDDTIDFAELGIWVPQRYRRHGDEIVRMHVDGEPDCDPATGSGDVVLSTDDLGIGRNGDAIAEHIGVAFRPGQITALVGANGAGKSTLSLTLAGLLKPVVGRVVAGTSLADGARGAWPIDWSSTELASRISYVFQNPEHQFACSSVLDEVMLGPQRTGVDEETAQARAKELLGRFHLEQYADVNPYTLSGGEKRRLTVAAALAAAPKVLILDEPTFGQDRRTWMQIVRLILGLRGDGVSIIVVTHDRELVTALGARVVEFVADAPSSHDDAADAVDVADCVMGGAPSSVAAAGFVTGSSSTDVAVVVAADAVTGGTAGAAGSSAADGRAADNNAAADCVTGGSAAVVAVAAVADDDVDRATGGIVDAASAVATGSGMDDAAGNDTTTQQTEATTARRAARNDTSAPAARVDVAMHGEQVVRVSPVNARHDRIKPASRSPYLASLNPVFRLGGAFLASLPLLLSLDWVSAAVALAAEFLVLLAIGLTPWRVIRSTWPIFIGAPGSALAVLLYGKQGGDVWWQWGWIAVTDRSAQLALATALRILAIGIPAIIAVLGIDATDLADGFSELLHLPDRFVYGGLAGMRLFSVLQDDWTALTASRRSRGLGDDNKFTAFFPQAFALLVLSIRRSTTLATAMQARGFGGIAPRSHARVSEVHARDWWFLIGCAALPTIALLSAAFAGTFSFMGN</sequence>
<feature type="region of interest" description="Disordered" evidence="9">
    <location>
        <begin position="1"/>
        <end position="29"/>
    </location>
</feature>
<keyword evidence="8 10" id="KW-0472">Membrane</keyword>
<dbReference type="Pfam" id="PF00005">
    <property type="entry name" value="ABC_tran"/>
    <property type="match status" value="2"/>
</dbReference>
<evidence type="ECO:0000256" key="1">
    <source>
        <dbReference type="ARBA" id="ARBA00004141"/>
    </source>
</evidence>
<feature type="transmembrane region" description="Helical" evidence="10">
    <location>
        <begin position="764"/>
        <end position="786"/>
    </location>
</feature>
<dbReference type="InterPro" id="IPR027417">
    <property type="entry name" value="P-loop_NTPase"/>
</dbReference>
<comment type="caution">
    <text evidence="12">The sequence shown here is derived from an EMBL/GenBank/DDBJ whole genome shotgun (WGS) entry which is preliminary data.</text>
</comment>
<evidence type="ECO:0000256" key="9">
    <source>
        <dbReference type="SAM" id="MobiDB-lite"/>
    </source>
</evidence>
<evidence type="ECO:0000256" key="2">
    <source>
        <dbReference type="ARBA" id="ARBA00005417"/>
    </source>
</evidence>
<feature type="transmembrane region" description="Helical" evidence="10">
    <location>
        <begin position="793"/>
        <end position="810"/>
    </location>
</feature>
<organism evidence="12 13">
    <name type="scientific">Bifidobacterium choerinum</name>
    <dbReference type="NCBI Taxonomy" id="35760"/>
    <lineage>
        <taxon>Bacteria</taxon>
        <taxon>Bacillati</taxon>
        <taxon>Actinomycetota</taxon>
        <taxon>Actinomycetes</taxon>
        <taxon>Bifidobacteriales</taxon>
        <taxon>Bifidobacteriaceae</taxon>
        <taxon>Bifidobacterium</taxon>
    </lineage>
</organism>
<keyword evidence="6 12" id="KW-0067">ATP-binding</keyword>
<feature type="transmembrane region" description="Helical" evidence="10">
    <location>
        <begin position="830"/>
        <end position="854"/>
    </location>
</feature>
<evidence type="ECO:0000256" key="4">
    <source>
        <dbReference type="ARBA" id="ARBA00022692"/>
    </source>
</evidence>
<name>A0A087AF15_9BIFI</name>
<dbReference type="EMBL" id="JGYU01000005">
    <property type="protein sequence ID" value="KFI57365.1"/>
    <property type="molecule type" value="Genomic_DNA"/>
</dbReference>
<protein>
    <submittedName>
        <fullName evidence="12">ABC transporter ATP-binding protein</fullName>
        <ecNumber evidence="12">3.6.3.30</ecNumber>
    </submittedName>
</protein>
<evidence type="ECO:0000313" key="13">
    <source>
        <dbReference type="Proteomes" id="UP000028995"/>
    </source>
</evidence>
<feature type="domain" description="ABC transporter" evidence="11">
    <location>
        <begin position="345"/>
        <end position="585"/>
    </location>
</feature>
<dbReference type="Gene3D" id="3.40.50.300">
    <property type="entry name" value="P-loop containing nucleotide triphosphate hydrolases"/>
    <property type="match status" value="2"/>
</dbReference>
<dbReference type="PROSITE" id="PS00211">
    <property type="entry name" value="ABC_TRANSPORTER_1"/>
    <property type="match status" value="2"/>
</dbReference>
<dbReference type="PANTHER" id="PTHR43553">
    <property type="entry name" value="HEAVY METAL TRANSPORTER"/>
    <property type="match status" value="1"/>
</dbReference>
<dbReference type="EC" id="3.6.3.30" evidence="12"/>
<reference evidence="12 13" key="1">
    <citation type="submission" date="2014-03" db="EMBL/GenBank/DDBJ databases">
        <title>Genomics of Bifidobacteria.</title>
        <authorList>
            <person name="Ventura M."/>
            <person name="Milani C."/>
            <person name="Lugli G.A."/>
        </authorList>
    </citation>
    <scope>NUCLEOTIDE SEQUENCE [LARGE SCALE GENOMIC DNA]</scope>
    <source>
        <strain evidence="12 13">LMG 10510</strain>
    </source>
</reference>
<dbReference type="GO" id="GO:0005524">
    <property type="term" value="F:ATP binding"/>
    <property type="evidence" value="ECO:0007669"/>
    <property type="project" value="UniProtKB-KW"/>
</dbReference>